<evidence type="ECO:0008006" key="4">
    <source>
        <dbReference type="Google" id="ProtNLM"/>
    </source>
</evidence>
<evidence type="ECO:0000313" key="2">
    <source>
        <dbReference type="EMBL" id="MFC3957415.1"/>
    </source>
</evidence>
<comment type="caution">
    <text evidence="2">The sequence shown here is derived from an EMBL/GenBank/DDBJ whole genome shotgun (WGS) entry which is preliminary data.</text>
</comment>
<dbReference type="Proteomes" id="UP001595846">
    <property type="component" value="Unassembled WGS sequence"/>
</dbReference>
<reference evidence="2 3" key="1">
    <citation type="journal article" date="2019" name="Int. J. Syst. Evol. Microbiol.">
        <title>The Global Catalogue of Microorganisms (GCM) 10K type strain sequencing project: providing services to taxonomists for standard genome sequencing and annotation.</title>
        <authorList>
            <consortium name="The Broad Institute Genomics Platform"/>
            <consortium name="The Broad Institute Genome Sequencing Center for Infectious Disease"/>
            <person name="Wu L."/>
            <person name="Ma J."/>
        </authorList>
    </citation>
    <scope>NUCLEOTIDE SEQUENCE [LARGE SCALE GENOMIC DNA]</scope>
    <source>
        <strain evidence="2 3">IBRC-M 10256</strain>
    </source>
</reference>
<name>A0ABD5NKX6_9EURY</name>
<dbReference type="RefSeq" id="WP_256531663.1">
    <property type="nucleotide sequence ID" value="NZ_CP101824.1"/>
</dbReference>
<proteinExistence type="predicted"/>
<evidence type="ECO:0000256" key="1">
    <source>
        <dbReference type="SAM" id="MobiDB-lite"/>
    </source>
</evidence>
<keyword evidence="3" id="KW-1185">Reference proteome</keyword>
<gene>
    <name evidence="2" type="ORF">ACFOUR_03375</name>
</gene>
<protein>
    <recommendedName>
        <fullName evidence="4">Type I restriction enzyme R protein N-terminal domain-containing protein</fullName>
    </recommendedName>
</protein>
<feature type="region of interest" description="Disordered" evidence="1">
    <location>
        <begin position="206"/>
        <end position="250"/>
    </location>
</feature>
<feature type="compositionally biased region" description="Low complexity" evidence="1">
    <location>
        <begin position="239"/>
        <end position="250"/>
    </location>
</feature>
<dbReference type="GeneID" id="73904414"/>
<organism evidence="2 3">
    <name type="scientific">Halovivax cerinus</name>
    <dbReference type="NCBI Taxonomy" id="1487865"/>
    <lineage>
        <taxon>Archaea</taxon>
        <taxon>Methanobacteriati</taxon>
        <taxon>Methanobacteriota</taxon>
        <taxon>Stenosarchaea group</taxon>
        <taxon>Halobacteria</taxon>
        <taxon>Halobacteriales</taxon>
        <taxon>Natrialbaceae</taxon>
        <taxon>Halovivax</taxon>
    </lineage>
</organism>
<dbReference type="AlphaFoldDB" id="A0ABD5NKX6"/>
<accession>A0ABD5NKX6</accession>
<evidence type="ECO:0000313" key="3">
    <source>
        <dbReference type="Proteomes" id="UP001595846"/>
    </source>
</evidence>
<sequence>MAELELDVYVGRLAEVLESAPPRTRSETAAWVLRPLLAHLGWTVDTFEPAGSIGSVEYDLVAALDTTPPTPALVAACESADTSLSSDRVRALGQAVSRSGIDRAIYTNGRRFVFVVGDGDDHLLLDHEGLLDHERVLGLFSRSAVADHCRDLSAERLRRRRLTVSRAELVSSIESVLAESLGSTPEIDDDALGQFLGGIDTTTDRSAASSEHLLSTDEASSDSPREGSSTAQELVSNESTDGSDSTDVGTDAVELPADVEPETDRRGEFVVRVFNDRGSVGAVGHSTSAGALAEAATYFFERGLRGIRIPWGPDDGPDVLATEPCDASGERWAAYRQLPNDLYVNTEGSVDDRAERVQALAKRAGLRVMLTGDWDA</sequence>
<dbReference type="EMBL" id="JBHSAQ010000001">
    <property type="protein sequence ID" value="MFC3957415.1"/>
    <property type="molecule type" value="Genomic_DNA"/>
</dbReference>
<feature type="compositionally biased region" description="Polar residues" evidence="1">
    <location>
        <begin position="206"/>
        <end position="238"/>
    </location>
</feature>